<feature type="compositionally biased region" description="Basic residues" evidence="1">
    <location>
        <begin position="417"/>
        <end position="426"/>
    </location>
</feature>
<organism evidence="2 3">
    <name type="scientific">Oncorhynchus mykiss</name>
    <name type="common">Rainbow trout</name>
    <name type="synonym">Salmo gairdneri</name>
    <dbReference type="NCBI Taxonomy" id="8022"/>
    <lineage>
        <taxon>Eukaryota</taxon>
        <taxon>Metazoa</taxon>
        <taxon>Chordata</taxon>
        <taxon>Craniata</taxon>
        <taxon>Vertebrata</taxon>
        <taxon>Euteleostomi</taxon>
        <taxon>Actinopterygii</taxon>
        <taxon>Neopterygii</taxon>
        <taxon>Teleostei</taxon>
        <taxon>Protacanthopterygii</taxon>
        <taxon>Salmoniformes</taxon>
        <taxon>Salmonidae</taxon>
        <taxon>Salmoninae</taxon>
        <taxon>Oncorhynchus</taxon>
    </lineage>
</organism>
<feature type="compositionally biased region" description="Basic and acidic residues" evidence="1">
    <location>
        <begin position="528"/>
        <end position="546"/>
    </location>
</feature>
<name>A0A060YLY2_ONCMY</name>
<feature type="region of interest" description="Disordered" evidence="1">
    <location>
        <begin position="93"/>
        <end position="474"/>
    </location>
</feature>
<feature type="compositionally biased region" description="Basic and acidic residues" evidence="1">
    <location>
        <begin position="316"/>
        <end position="325"/>
    </location>
</feature>
<feature type="non-terminal residue" evidence="2">
    <location>
        <position position="961"/>
    </location>
</feature>
<proteinExistence type="predicted"/>
<feature type="compositionally biased region" description="Polar residues" evidence="1">
    <location>
        <begin position="891"/>
        <end position="900"/>
    </location>
</feature>
<evidence type="ECO:0000313" key="2">
    <source>
        <dbReference type="EMBL" id="CDQ90140.1"/>
    </source>
</evidence>
<feature type="compositionally biased region" description="Basic residues" evidence="1">
    <location>
        <begin position="622"/>
        <end position="660"/>
    </location>
</feature>
<protein>
    <submittedName>
        <fullName evidence="2">Uncharacterized protein</fullName>
    </submittedName>
</protein>
<feature type="region of interest" description="Disordered" evidence="1">
    <location>
        <begin position="503"/>
        <end position="771"/>
    </location>
</feature>
<feature type="region of interest" description="Disordered" evidence="1">
    <location>
        <begin position="1"/>
        <end position="64"/>
    </location>
</feature>
<feature type="compositionally biased region" description="Basic residues" evidence="1">
    <location>
        <begin position="170"/>
        <end position="194"/>
    </location>
</feature>
<feature type="compositionally biased region" description="Basic and acidic residues" evidence="1">
    <location>
        <begin position="10"/>
        <end position="29"/>
    </location>
</feature>
<sequence length="961" mass="107192">MVAVAVEEEGGGKEQSGLKREKPVVRPEEIPPVPENRFLLRRDQPGQEDQPDTPLGALRRNWTRLSGEEVTCRTPVCCRSFPVLFSLQRYHTPTCSKSHSASEEEGQGSSETPPHWKEEMQRTKTYQPPSVERWSRGDKWEGDRSRSDSPWSQSPECSSGHSTDRSSQPRPHRKEKKKAKRKKAKRRKHAKRQKKESTKSKEPKQSPVREGQGTNPGDIERRSLSVSRTPSAHRRSLRKQCSGSGKRHHSSPSSRDSSSYTPSRSRSRGRSVSYSQSRSLSHSRSRSLSMSRSTSRSRSRSRYRSRKATRSSKKSKMADVSRLKPDASAAGTVKGVDTKATALPATPAPENAPVIPMSDSPPPSRWKPGQKPWKPSYVRVQEVKTKTTPACLSPIGPTAPSTSDNHPDNSHLEKSRGSKSHRHQRRSPSGSYRSRSYSRSHSHSRSHSRRSSSYSRSDSYDSHRRGLDKTLDKTIDKGWKQYYSSLKRIKNLDKYLKAPDSQINMFSSDSEDGTASEHTKSLKPNQKSLEEPSSRSEWDSDGDKLGRKTSLVNNQKPDVRSAEIPDQRLAALAGWDSESDSEKVLPKMATTEPKSEHEHHVRSHSKMNKAPGTSKSPEAERHKSRKKNKRKHKRKRRSSAKSGSHRSKVKSKRSKRKHQKLKETFHWQPPMEFGEDEEEDEAVRGRPGKSPCLEKEDKERSPASPNRNKLKAKPTANSNPKHSKPQDLTANLPKMDQPEMVDDMEICTPEHDLPDPTTEPPGLPGQQAPDISLKTLSPLSRSLKKGDVFLSPVKDPQCTASLPAVMLASGEQQETAAGRAAGPPVDPKWKPLKGMAALQALNPNPSSLARLLPTRLPEHSGRTQGGVSIQIKSQSRVRPGSLFDEVRKTARLNQRPRNQDSSSSEERSQSAAGAGGGATEKEQGSRRSRSGSSPSHRSRSRGRSPSSSRSRNRSRSSSYSS</sequence>
<feature type="region of interest" description="Disordered" evidence="1">
    <location>
        <begin position="846"/>
        <end position="961"/>
    </location>
</feature>
<reference evidence="2" key="2">
    <citation type="submission" date="2014-03" db="EMBL/GenBank/DDBJ databases">
        <authorList>
            <person name="Genoscope - CEA"/>
        </authorList>
    </citation>
    <scope>NUCLEOTIDE SEQUENCE</scope>
</reference>
<dbReference type="PaxDb" id="8022-A0A060YLY2"/>
<feature type="compositionally biased region" description="Polar residues" evidence="1">
    <location>
        <begin position="865"/>
        <end position="876"/>
    </location>
</feature>
<feature type="compositionally biased region" description="Basic and acidic residues" evidence="1">
    <location>
        <begin position="557"/>
        <end position="566"/>
    </location>
</feature>
<feature type="compositionally biased region" description="Low complexity" evidence="1">
    <location>
        <begin position="338"/>
        <end position="353"/>
    </location>
</feature>
<evidence type="ECO:0000256" key="1">
    <source>
        <dbReference type="SAM" id="MobiDB-lite"/>
    </source>
</evidence>
<feature type="compositionally biased region" description="Basic and acidic residues" evidence="1">
    <location>
        <begin position="405"/>
        <end position="416"/>
    </location>
</feature>
<dbReference type="STRING" id="8022.A0A060YLY2"/>
<gene>
    <name evidence="2" type="ORF">GSONMT00004989001</name>
</gene>
<evidence type="ECO:0000313" key="3">
    <source>
        <dbReference type="Proteomes" id="UP000193380"/>
    </source>
</evidence>
<feature type="compositionally biased region" description="Low complexity" evidence="1">
    <location>
        <begin position="251"/>
        <end position="294"/>
    </location>
</feature>
<feature type="compositionally biased region" description="Basic and acidic residues" evidence="1">
    <location>
        <begin position="133"/>
        <end position="147"/>
    </location>
</feature>
<dbReference type="AlphaFoldDB" id="A0A060YLY2"/>
<feature type="compositionally biased region" description="Basic residues" evidence="1">
    <location>
        <begin position="436"/>
        <end position="450"/>
    </location>
</feature>
<dbReference type="EMBL" id="FR910200">
    <property type="protein sequence ID" value="CDQ90140.1"/>
    <property type="molecule type" value="Genomic_DNA"/>
</dbReference>
<reference evidence="2" key="1">
    <citation type="journal article" date="2014" name="Nat. Commun.">
        <title>The rainbow trout genome provides novel insights into evolution after whole-genome duplication in vertebrates.</title>
        <authorList>
            <person name="Berthelot C."/>
            <person name="Brunet F."/>
            <person name="Chalopin D."/>
            <person name="Juanchich A."/>
            <person name="Bernard M."/>
            <person name="Noel B."/>
            <person name="Bento P."/>
            <person name="Da Silva C."/>
            <person name="Labadie K."/>
            <person name="Alberti A."/>
            <person name="Aury J.M."/>
            <person name="Louis A."/>
            <person name="Dehais P."/>
            <person name="Bardou P."/>
            <person name="Montfort J."/>
            <person name="Klopp C."/>
            <person name="Cabau C."/>
            <person name="Gaspin C."/>
            <person name="Thorgaard G.H."/>
            <person name="Boussaha M."/>
            <person name="Quillet E."/>
            <person name="Guyomard R."/>
            <person name="Galiana D."/>
            <person name="Bobe J."/>
            <person name="Volff J.N."/>
            <person name="Genet C."/>
            <person name="Wincker P."/>
            <person name="Jaillon O."/>
            <person name="Roest Crollius H."/>
            <person name="Guiguen Y."/>
        </authorList>
    </citation>
    <scope>NUCLEOTIDE SEQUENCE [LARGE SCALE GENOMIC DNA]</scope>
</reference>
<accession>A0A060YLY2</accession>
<feature type="compositionally biased region" description="Basic and acidic residues" evidence="1">
    <location>
        <begin position="458"/>
        <end position="474"/>
    </location>
</feature>
<feature type="compositionally biased region" description="Basic and acidic residues" evidence="1">
    <location>
        <begin position="195"/>
        <end position="204"/>
    </location>
</feature>
<feature type="compositionally biased region" description="Basic and acidic residues" evidence="1">
    <location>
        <begin position="692"/>
        <end position="701"/>
    </location>
</feature>
<feature type="compositionally biased region" description="Basic residues" evidence="1">
    <location>
        <begin position="295"/>
        <end position="315"/>
    </location>
</feature>
<feature type="compositionally biased region" description="Low complexity" evidence="1">
    <location>
        <begin position="943"/>
        <end position="961"/>
    </location>
</feature>
<dbReference type="Proteomes" id="UP000193380">
    <property type="component" value="Unassembled WGS sequence"/>
</dbReference>
<feature type="region of interest" description="Disordered" evidence="1">
    <location>
        <begin position="810"/>
        <end position="833"/>
    </location>
</feature>
<feature type="compositionally biased region" description="Polar residues" evidence="1">
    <location>
        <begin position="148"/>
        <end position="169"/>
    </location>
</feature>